<protein>
    <submittedName>
        <fullName evidence="5">BH2622 protein</fullName>
    </submittedName>
</protein>
<dbReference type="RefSeq" id="WP_010898773.1">
    <property type="nucleotide sequence ID" value="NC_002570.2"/>
</dbReference>
<feature type="domain" description="Aerobactin siderophore biosynthesis IucA/IucC N-terminal" evidence="3">
    <location>
        <begin position="145"/>
        <end position="381"/>
    </location>
</feature>
<dbReference type="KEGG" id="bha:BH2622"/>
<reference evidence="5 6" key="1">
    <citation type="journal article" date="2000" name="Nucleic Acids Res.">
        <title>Complete genome sequence of the alkaliphilic bacterium Bacillus halodurans and genomic sequence comparison with Bacillus subtilis.</title>
        <authorList>
            <person name="Takami H."/>
            <person name="Nakasone K."/>
            <person name="Takaki Y."/>
            <person name="Maeno G."/>
            <person name="Sasaki R."/>
            <person name="Masui N."/>
            <person name="Fuji F."/>
            <person name="Hirama C."/>
            <person name="Nakamura Y."/>
            <person name="Ogasawara N."/>
            <person name="Kuhara S."/>
            <person name="Horikoshi K."/>
        </authorList>
    </citation>
    <scope>NUCLEOTIDE SEQUENCE [LARGE SCALE GENOMIC DNA]</scope>
    <source>
        <strain evidence="6">ATCC BAA-125 / DSM 18197 / FERM 7344 / JCM 9153 / C-125</strain>
    </source>
</reference>
<dbReference type="InterPro" id="IPR037455">
    <property type="entry name" value="LucA/IucC-like"/>
</dbReference>
<evidence type="ECO:0000313" key="5">
    <source>
        <dbReference type="EMBL" id="BAB06341.1"/>
    </source>
</evidence>
<dbReference type="eggNOG" id="COG4264">
    <property type="taxonomic scope" value="Bacteria"/>
</dbReference>
<evidence type="ECO:0000256" key="2">
    <source>
        <dbReference type="ARBA" id="ARBA00007832"/>
    </source>
</evidence>
<dbReference type="EMBL" id="BA000004">
    <property type="protein sequence ID" value="BAB06341.1"/>
    <property type="molecule type" value="Genomic_DNA"/>
</dbReference>
<dbReference type="GO" id="GO:0016881">
    <property type="term" value="F:acid-amino acid ligase activity"/>
    <property type="evidence" value="ECO:0007669"/>
    <property type="project" value="UniProtKB-ARBA"/>
</dbReference>
<dbReference type="STRING" id="272558.gene:10728520"/>
<evidence type="ECO:0000256" key="1">
    <source>
        <dbReference type="ARBA" id="ARBA00004924"/>
    </source>
</evidence>
<comment type="pathway">
    <text evidence="1">Siderophore biosynthesis.</text>
</comment>
<accession>Q9K9M3</accession>
<dbReference type="AlphaFoldDB" id="Q9K9M3"/>
<dbReference type="PANTHER" id="PTHR34384:SF5">
    <property type="entry name" value="L-2,3-DIAMINOPROPANOATE--CITRATE LIGASE"/>
    <property type="match status" value="1"/>
</dbReference>
<dbReference type="Pfam" id="PF06276">
    <property type="entry name" value="FhuF"/>
    <property type="match status" value="1"/>
</dbReference>
<gene>
    <name evidence="5" type="ordered locus">BH2622</name>
</gene>
<evidence type="ECO:0000313" key="6">
    <source>
        <dbReference type="Proteomes" id="UP000001258"/>
    </source>
</evidence>
<keyword evidence="6" id="KW-1185">Reference proteome</keyword>
<dbReference type="Proteomes" id="UP000001258">
    <property type="component" value="Chromosome"/>
</dbReference>
<dbReference type="OrthoDB" id="2989563at2"/>
<comment type="similarity">
    <text evidence="2">Belongs to the IucA/IucC family.</text>
</comment>
<dbReference type="Pfam" id="PF04183">
    <property type="entry name" value="IucA_IucC"/>
    <property type="match status" value="1"/>
</dbReference>
<proteinExistence type="inferred from homology"/>
<evidence type="ECO:0000259" key="4">
    <source>
        <dbReference type="Pfam" id="PF06276"/>
    </source>
</evidence>
<dbReference type="PIR" id="F83977">
    <property type="entry name" value="F83977"/>
</dbReference>
<sequence>MNMSSIANHVTLQNLINCYVKETGEGEWKGIDHLPFPLKEKDLSQVLVISFRQQGITLYIPARYQSPTGRHLFSSEMFYQVDGKVKTLDYVTFLSFMQKELSETSEHPVDGDELLVRTVLSNQALKRIFTHRTDSMTECYQVEKTFLQSEQSLLIGHQLHPTPKSRQGIDEDEELLFTPERKGSFQLHYFRAACELVDEKSALADSASELIKHDLLHDPNVQDSFKASYCQADDYVLLPVHPLQARKLLGKKEIADLIQAGKLSYLGPQGRAFYPTSSLRTVYHPEAEYMYKFSIPVKITNSLRVNKRKELARGVEVSELLKNGLYDQLKAEHPAFNIVQDPAYITLSLDSEESGLETVIRENPFRQGGEERTTLLAALCQDSIQGNSHLTNLMVELAKQKKISVTEASKWWFSRYLNVSLRPLYWLYATHGIALEAHQQNSIIKLDAEGLPSLFYYRDNQGYYFMQSKAETLKQFVPTLNEQSDTICSDAVAEERFRYYVFFNHLFGLVNAFGTNRLIDEEQLLHILREELTLLRQQFGDPTNLVNSLLHEEMLPCKANLLTRIHDMDELEGSLATQSVYVPVPNPLVVMAGELHEM</sequence>
<dbReference type="HOGENOM" id="CLU_018283_0_0_9"/>
<organism evidence="5 6">
    <name type="scientific">Halalkalibacterium halodurans (strain ATCC BAA-125 / DSM 18197 / FERM 7344 / JCM 9153 / C-125)</name>
    <name type="common">Bacillus halodurans</name>
    <dbReference type="NCBI Taxonomy" id="272558"/>
    <lineage>
        <taxon>Bacteria</taxon>
        <taxon>Bacillati</taxon>
        <taxon>Bacillota</taxon>
        <taxon>Bacilli</taxon>
        <taxon>Bacillales</taxon>
        <taxon>Bacillaceae</taxon>
        <taxon>Halalkalibacterium (ex Joshi et al. 2022)</taxon>
    </lineage>
</organism>
<dbReference type="PANTHER" id="PTHR34384">
    <property type="entry name" value="L-2,3-DIAMINOPROPANOATE--CITRATE LIGASE"/>
    <property type="match status" value="1"/>
</dbReference>
<name>Q9K9M3_HALH5</name>
<dbReference type="Gene3D" id="1.10.510.40">
    <property type="match status" value="1"/>
</dbReference>
<feature type="domain" description="Aerobactin siderophore biosynthesis IucA/IucC-like C-terminal" evidence="4">
    <location>
        <begin position="412"/>
        <end position="572"/>
    </location>
</feature>
<dbReference type="InterPro" id="IPR007310">
    <property type="entry name" value="Aerobactin_biosyn_IucA/IucC_N"/>
</dbReference>
<dbReference type="GO" id="GO:0019290">
    <property type="term" value="P:siderophore biosynthetic process"/>
    <property type="evidence" value="ECO:0007669"/>
    <property type="project" value="InterPro"/>
</dbReference>
<evidence type="ECO:0000259" key="3">
    <source>
        <dbReference type="Pfam" id="PF04183"/>
    </source>
</evidence>
<dbReference type="InterPro" id="IPR022770">
    <property type="entry name" value="IucA/IucC-like_C"/>
</dbReference>